<evidence type="ECO:0000313" key="2">
    <source>
        <dbReference type="Proteomes" id="UP000887575"/>
    </source>
</evidence>
<accession>A0AAF3FPT6</accession>
<dbReference type="SUPFAM" id="SSF48295">
    <property type="entry name" value="TrpR-like"/>
    <property type="match status" value="1"/>
</dbReference>
<dbReference type="InterPro" id="IPR010921">
    <property type="entry name" value="Trp_repressor/repl_initiator"/>
</dbReference>
<feature type="domain" description="Brinker DNA-binding" evidence="1">
    <location>
        <begin position="268"/>
        <end position="317"/>
    </location>
</feature>
<evidence type="ECO:0000259" key="1">
    <source>
        <dbReference type="Pfam" id="PF09607"/>
    </source>
</evidence>
<keyword evidence="2" id="KW-1185">Reference proteome</keyword>
<dbReference type="Gene3D" id="1.10.10.60">
    <property type="entry name" value="Homeodomain-like"/>
    <property type="match status" value="1"/>
</dbReference>
<dbReference type="AlphaFoldDB" id="A0AAF3FPT6"/>
<dbReference type="InterPro" id="IPR018586">
    <property type="entry name" value="Brinker_DNA-bd"/>
</dbReference>
<dbReference type="GO" id="GO:0043565">
    <property type="term" value="F:sequence-specific DNA binding"/>
    <property type="evidence" value="ECO:0007669"/>
    <property type="project" value="InterPro"/>
</dbReference>
<evidence type="ECO:0000313" key="3">
    <source>
        <dbReference type="WBParaSite" id="MBELARI_LOCUS9123"/>
    </source>
</evidence>
<reference evidence="3" key="1">
    <citation type="submission" date="2024-02" db="UniProtKB">
        <authorList>
            <consortium name="WormBaseParasite"/>
        </authorList>
    </citation>
    <scope>IDENTIFICATION</scope>
</reference>
<name>A0AAF3FPT6_9BILA</name>
<dbReference type="Proteomes" id="UP000887575">
    <property type="component" value="Unassembled WGS sequence"/>
</dbReference>
<dbReference type="Pfam" id="PF09607">
    <property type="entry name" value="BrkDBD"/>
    <property type="match status" value="1"/>
</dbReference>
<protein>
    <submittedName>
        <fullName evidence="3">Brinker DNA-binding domain-containing protein</fullName>
    </submittedName>
</protein>
<proteinExistence type="predicted"/>
<sequence length="361" mass="41011">MALPLLACGDRATKKERMNPITLEICKHLDTVAAKYDLDGDSMLDVLGKVVDHYKNPVTYNYLNMNADYSRQIHAQSTKVTPIPLIDLDDERATSSTSPVASIFDENKKKACPCVPFDPTMPCFNKQLESDEYYALAELEELSLGDRVLCFMNIKSGRIVEGIITSFTKDMRPHVKRLMANGRYTDEKRPVGCQYNRHKVIYKATKRIGENLDEGGYSKWENYEETDDDLMVIPKQDDGEYDFELQGGKVSMADSPNSTGDGKAKRQQRTYSVDFKLEVVDYVKENPIKNEAARKFGVASKRIREWIAQEADLRSAQIKRARQIEELERGNVEIVEGPPIKLPVFLNSDDGFDDLKLETLD</sequence>
<organism evidence="2 3">
    <name type="scientific">Mesorhabditis belari</name>
    <dbReference type="NCBI Taxonomy" id="2138241"/>
    <lineage>
        <taxon>Eukaryota</taxon>
        <taxon>Metazoa</taxon>
        <taxon>Ecdysozoa</taxon>
        <taxon>Nematoda</taxon>
        <taxon>Chromadorea</taxon>
        <taxon>Rhabditida</taxon>
        <taxon>Rhabditina</taxon>
        <taxon>Rhabditomorpha</taxon>
        <taxon>Rhabditoidea</taxon>
        <taxon>Rhabditidae</taxon>
        <taxon>Mesorhabditinae</taxon>
        <taxon>Mesorhabditis</taxon>
    </lineage>
</organism>
<dbReference type="WBParaSite" id="MBELARI_LOCUS9123">
    <property type="protein sequence ID" value="MBELARI_LOCUS9123"/>
    <property type="gene ID" value="MBELARI_LOCUS9123"/>
</dbReference>